<dbReference type="AlphaFoldDB" id="A0A8D8G7F1"/>
<name>A0A8D8G7F1_CULPI</name>
<proteinExistence type="predicted"/>
<accession>A0A8D8G7F1</accession>
<dbReference type="EMBL" id="HBUE01133567">
    <property type="protein sequence ID" value="CAG6497651.1"/>
    <property type="molecule type" value="Transcribed_RNA"/>
</dbReference>
<evidence type="ECO:0000313" key="2">
    <source>
        <dbReference type="EMBL" id="CAG6497651.1"/>
    </source>
</evidence>
<protein>
    <submittedName>
        <fullName evidence="2">(northern house mosquito) hypothetical protein</fullName>
    </submittedName>
</protein>
<feature type="compositionally biased region" description="Basic and acidic residues" evidence="1">
    <location>
        <begin position="79"/>
        <end position="90"/>
    </location>
</feature>
<organism evidence="2">
    <name type="scientific">Culex pipiens</name>
    <name type="common">House mosquito</name>
    <dbReference type="NCBI Taxonomy" id="7175"/>
    <lineage>
        <taxon>Eukaryota</taxon>
        <taxon>Metazoa</taxon>
        <taxon>Ecdysozoa</taxon>
        <taxon>Arthropoda</taxon>
        <taxon>Hexapoda</taxon>
        <taxon>Insecta</taxon>
        <taxon>Pterygota</taxon>
        <taxon>Neoptera</taxon>
        <taxon>Endopterygota</taxon>
        <taxon>Diptera</taxon>
        <taxon>Nematocera</taxon>
        <taxon>Culicoidea</taxon>
        <taxon>Culicidae</taxon>
        <taxon>Culicinae</taxon>
        <taxon>Culicini</taxon>
        <taxon>Culex</taxon>
        <taxon>Culex</taxon>
    </lineage>
</organism>
<feature type="region of interest" description="Disordered" evidence="1">
    <location>
        <begin position="76"/>
        <end position="111"/>
    </location>
</feature>
<sequence>MQPRGNTIGPRSFENLDFGARIAATIPCTVPTFGCRLLRELLQDGCADFSQNFPDTYSSNRMFPLAYTKRTQEPFSAGHFERPGRAEPPFRDGFPSGSKNKTIYPRFVERP</sequence>
<reference evidence="2" key="1">
    <citation type="submission" date="2021-05" db="EMBL/GenBank/DDBJ databases">
        <authorList>
            <person name="Alioto T."/>
            <person name="Alioto T."/>
            <person name="Gomez Garrido J."/>
        </authorList>
    </citation>
    <scope>NUCLEOTIDE SEQUENCE</scope>
</reference>
<evidence type="ECO:0000256" key="1">
    <source>
        <dbReference type="SAM" id="MobiDB-lite"/>
    </source>
</evidence>